<sequence>MSDSADPDLPEARHLSARVPVDDDEPEIRRLHAEGLSQGQTARELGLDRPSLSRWSKRHGLLWGPTPAGAASQAERLRAQRQHLAEQALADALHLRERLWDNTMENVVTKDGVEQVPLDLPTARMVSDLASAIEKLTRVAEHAADAAESGTEDKRSMLSDLFEQIRTHHRGRTNESAS</sequence>
<gene>
    <name evidence="2" type="ORF">R3P94_00115</name>
</gene>
<feature type="region of interest" description="Disordered" evidence="1">
    <location>
        <begin position="144"/>
        <end position="178"/>
    </location>
</feature>
<dbReference type="EMBL" id="JAWLKI010000001">
    <property type="protein sequence ID" value="MDV6305763.1"/>
    <property type="molecule type" value="Genomic_DNA"/>
</dbReference>
<keyword evidence="3" id="KW-1185">Reference proteome</keyword>
<feature type="region of interest" description="Disordered" evidence="1">
    <location>
        <begin position="1"/>
        <end position="28"/>
    </location>
</feature>
<accession>A0ABU4D7T3</accession>
<organism evidence="2 3">
    <name type="scientific">Gordonia amicalis</name>
    <dbReference type="NCBI Taxonomy" id="89053"/>
    <lineage>
        <taxon>Bacteria</taxon>
        <taxon>Bacillati</taxon>
        <taxon>Actinomycetota</taxon>
        <taxon>Actinomycetes</taxon>
        <taxon>Mycobacteriales</taxon>
        <taxon>Gordoniaceae</taxon>
        <taxon>Gordonia</taxon>
    </lineage>
</organism>
<feature type="compositionally biased region" description="Basic and acidic residues" evidence="1">
    <location>
        <begin position="144"/>
        <end position="157"/>
    </location>
</feature>
<proteinExistence type="predicted"/>
<reference evidence="2 3" key="1">
    <citation type="submission" date="2023-10" db="EMBL/GenBank/DDBJ databases">
        <title>Development of a sustainable strategy for remediation of hydrocarbon-contaminated territories based on the waste exchange concept.</title>
        <authorList>
            <person name="Krivoruchko A."/>
        </authorList>
    </citation>
    <scope>NUCLEOTIDE SEQUENCE [LARGE SCALE GENOMIC DNA]</scope>
    <source>
        <strain evidence="2 3">IEGM 1266</strain>
    </source>
</reference>
<protein>
    <submittedName>
        <fullName evidence="2">Helix-turn-helix domain-containing protein</fullName>
    </submittedName>
</protein>
<comment type="caution">
    <text evidence="2">The sequence shown here is derived from an EMBL/GenBank/DDBJ whole genome shotgun (WGS) entry which is preliminary data.</text>
</comment>
<evidence type="ECO:0000256" key="1">
    <source>
        <dbReference type="SAM" id="MobiDB-lite"/>
    </source>
</evidence>
<dbReference type="RefSeq" id="WP_024498563.1">
    <property type="nucleotide sequence ID" value="NZ_CP096596.1"/>
</dbReference>
<dbReference type="Proteomes" id="UP001185779">
    <property type="component" value="Unassembled WGS sequence"/>
</dbReference>
<evidence type="ECO:0000313" key="2">
    <source>
        <dbReference type="EMBL" id="MDV6305763.1"/>
    </source>
</evidence>
<name>A0ABU4D7T3_9ACTN</name>
<evidence type="ECO:0000313" key="3">
    <source>
        <dbReference type="Proteomes" id="UP001185779"/>
    </source>
</evidence>